<gene>
    <name evidence="1" type="ORF">C5167_014229</name>
</gene>
<name>A0A4Y7J3J7_PAPSO</name>
<reference evidence="1 2" key="1">
    <citation type="journal article" date="2018" name="Science">
        <title>The opium poppy genome and morphinan production.</title>
        <authorList>
            <person name="Guo L."/>
            <person name="Winzer T."/>
            <person name="Yang X."/>
            <person name="Li Y."/>
            <person name="Ning Z."/>
            <person name="He Z."/>
            <person name="Teodor R."/>
            <person name="Lu Y."/>
            <person name="Bowser T.A."/>
            <person name="Graham I.A."/>
            <person name="Ye K."/>
        </authorList>
    </citation>
    <scope>NUCLEOTIDE SEQUENCE [LARGE SCALE GENOMIC DNA]</scope>
    <source>
        <strain evidence="2">cv. HN1</strain>
        <tissue evidence="1">Leaves</tissue>
    </source>
</reference>
<proteinExistence type="predicted"/>
<evidence type="ECO:0000313" key="2">
    <source>
        <dbReference type="Proteomes" id="UP000316621"/>
    </source>
</evidence>
<protein>
    <submittedName>
        <fullName evidence="1">Uncharacterized protein</fullName>
    </submittedName>
</protein>
<evidence type="ECO:0000313" key="1">
    <source>
        <dbReference type="EMBL" id="RZC55387.1"/>
    </source>
</evidence>
<dbReference type="AlphaFoldDB" id="A0A4Y7J3J7"/>
<keyword evidence="2" id="KW-1185">Reference proteome</keyword>
<dbReference type="EMBL" id="CM010717">
    <property type="protein sequence ID" value="RZC55387.1"/>
    <property type="molecule type" value="Genomic_DNA"/>
</dbReference>
<organism evidence="1 2">
    <name type="scientific">Papaver somniferum</name>
    <name type="common">Opium poppy</name>
    <dbReference type="NCBI Taxonomy" id="3469"/>
    <lineage>
        <taxon>Eukaryota</taxon>
        <taxon>Viridiplantae</taxon>
        <taxon>Streptophyta</taxon>
        <taxon>Embryophyta</taxon>
        <taxon>Tracheophyta</taxon>
        <taxon>Spermatophyta</taxon>
        <taxon>Magnoliopsida</taxon>
        <taxon>Ranunculales</taxon>
        <taxon>Papaveraceae</taxon>
        <taxon>Papaveroideae</taxon>
        <taxon>Papaver</taxon>
    </lineage>
</organism>
<sequence>MAINAGKGFKLRSQKLTGKRKIECEKKEKKSIIKGESEVQMRGGDDLESVKNWRCKRHCRSWNSGRVPGNV</sequence>
<dbReference type="Proteomes" id="UP000316621">
    <property type="component" value="Chromosome 3"/>
</dbReference>
<dbReference type="Gramene" id="RZC55387">
    <property type="protein sequence ID" value="RZC55387"/>
    <property type="gene ID" value="C5167_014229"/>
</dbReference>
<accession>A0A4Y7J3J7</accession>